<evidence type="ECO:0000313" key="3">
    <source>
        <dbReference type="Proteomes" id="UP000664658"/>
    </source>
</evidence>
<dbReference type="RefSeq" id="WP_010864749.1">
    <property type="nucleotide sequence ID" value="NZ_CP050969.1"/>
</dbReference>
<evidence type="ECO:0000256" key="1">
    <source>
        <dbReference type="SAM" id="SignalP"/>
    </source>
</evidence>
<feature type="signal peptide" evidence="1">
    <location>
        <begin position="1"/>
        <end position="18"/>
    </location>
</feature>
<proteinExistence type="predicted"/>
<accession>A0A379CR74</accession>
<dbReference type="GeneID" id="69704483"/>
<sequence length="205" mass="21977">MKKSLALVAMLVAAPAMADSLAVRGSAEFIAGATLDAGHGFKDNSADGYRVGLEVVHPIPLLPNALVRYQNLDGSSNGMVLEQEKLDAIGYYQLLDNGLINVDLGAGWRKQTNTVGGYDVEHGMFLAYSAGELRIPGTPLAVTGELNMPFYDNTWGYDGQLGLAMRMGAINLKAGYQWAKMDFNESNKAGDVDTNGWYGGLTFGF</sequence>
<keyword evidence="1" id="KW-0732">Signal</keyword>
<gene>
    <name evidence="2" type="ORF">J2R62_06165</name>
</gene>
<feature type="chain" id="PRO_5041086543" evidence="1">
    <location>
        <begin position="19"/>
        <end position="205"/>
    </location>
</feature>
<dbReference type="KEGG" id="pshi:SAMEA2665130_2715"/>
<reference evidence="2" key="1">
    <citation type="submission" date="2021-03" db="EMBL/GenBank/DDBJ databases">
        <title>Plesiomonas shigelloides zfcc0051, isolated from zebrafish feces.</title>
        <authorList>
            <person name="Vanderhoek Z."/>
            <person name="Gaulke C."/>
        </authorList>
    </citation>
    <scope>NUCLEOTIDE SEQUENCE</scope>
    <source>
        <strain evidence="2">Zfcc0051</strain>
    </source>
</reference>
<name>A0A379CR74_PLESH</name>
<dbReference type="Proteomes" id="UP000664658">
    <property type="component" value="Unassembled WGS sequence"/>
</dbReference>
<dbReference type="NCBIfam" id="TIGR04219">
    <property type="entry name" value="OMP_w_GlyGly"/>
    <property type="match status" value="1"/>
</dbReference>
<comment type="caution">
    <text evidence="2">The sequence shown here is derived from an EMBL/GenBank/DDBJ whole genome shotgun (WGS) entry which is preliminary data.</text>
</comment>
<dbReference type="EMBL" id="JAFNAA010000005">
    <property type="protein sequence ID" value="MBO1107807.1"/>
    <property type="molecule type" value="Genomic_DNA"/>
</dbReference>
<organism evidence="2 3">
    <name type="scientific">Plesiomonas shigelloides</name>
    <name type="common">Aeromonas shigelloides</name>
    <dbReference type="NCBI Taxonomy" id="703"/>
    <lineage>
        <taxon>Bacteria</taxon>
        <taxon>Pseudomonadati</taxon>
        <taxon>Pseudomonadota</taxon>
        <taxon>Gammaproteobacteria</taxon>
        <taxon>Enterobacterales</taxon>
        <taxon>Enterobacteriaceae</taxon>
        <taxon>Plesiomonas</taxon>
    </lineage>
</organism>
<dbReference type="AlphaFoldDB" id="A0A379CR74"/>
<protein>
    <submittedName>
        <fullName evidence="2">TIGR04219 family outer membrane beta-barrel protein</fullName>
    </submittedName>
</protein>
<dbReference type="InterPro" id="IPR026387">
    <property type="entry name" value="OMP_w_GlyGly"/>
</dbReference>
<evidence type="ECO:0000313" key="2">
    <source>
        <dbReference type="EMBL" id="MBO1107807.1"/>
    </source>
</evidence>